<keyword evidence="3" id="KW-1185">Reference proteome</keyword>
<dbReference type="AlphaFoldDB" id="A0A9D3Y956"/>
<feature type="region of interest" description="Disordered" evidence="1">
    <location>
        <begin position="52"/>
        <end position="84"/>
    </location>
</feature>
<evidence type="ECO:0000256" key="1">
    <source>
        <dbReference type="SAM" id="MobiDB-lite"/>
    </source>
</evidence>
<organism evidence="2 3">
    <name type="scientific">Dreissena polymorpha</name>
    <name type="common">Zebra mussel</name>
    <name type="synonym">Mytilus polymorpha</name>
    <dbReference type="NCBI Taxonomy" id="45954"/>
    <lineage>
        <taxon>Eukaryota</taxon>
        <taxon>Metazoa</taxon>
        <taxon>Spiralia</taxon>
        <taxon>Lophotrochozoa</taxon>
        <taxon>Mollusca</taxon>
        <taxon>Bivalvia</taxon>
        <taxon>Autobranchia</taxon>
        <taxon>Heteroconchia</taxon>
        <taxon>Euheterodonta</taxon>
        <taxon>Imparidentia</taxon>
        <taxon>Neoheterodontei</taxon>
        <taxon>Myida</taxon>
        <taxon>Dreissenoidea</taxon>
        <taxon>Dreissenidae</taxon>
        <taxon>Dreissena</taxon>
    </lineage>
</organism>
<proteinExistence type="predicted"/>
<evidence type="ECO:0000313" key="3">
    <source>
        <dbReference type="Proteomes" id="UP000828390"/>
    </source>
</evidence>
<reference evidence="2" key="2">
    <citation type="submission" date="2020-11" db="EMBL/GenBank/DDBJ databases">
        <authorList>
            <person name="McCartney M.A."/>
            <person name="Auch B."/>
            <person name="Kono T."/>
            <person name="Mallez S."/>
            <person name="Becker A."/>
            <person name="Gohl D.M."/>
            <person name="Silverstein K.A.T."/>
            <person name="Koren S."/>
            <person name="Bechman K.B."/>
            <person name="Herman A."/>
            <person name="Abrahante J.E."/>
            <person name="Garbe J."/>
        </authorList>
    </citation>
    <scope>NUCLEOTIDE SEQUENCE</scope>
    <source>
        <strain evidence="2">Duluth1</strain>
        <tissue evidence="2">Whole animal</tissue>
    </source>
</reference>
<protein>
    <submittedName>
        <fullName evidence="2">Uncharacterized protein</fullName>
    </submittedName>
</protein>
<sequence>MINDVLALLKSVDEKITNTVDSENIATELRETAAYSFHLKLKLHRYKNHSANAKQCSSAPPASLEHEAENTNQASIPHIQAPAV</sequence>
<accession>A0A9D3Y956</accession>
<reference evidence="2" key="1">
    <citation type="journal article" date="2019" name="bioRxiv">
        <title>The Genome of the Zebra Mussel, Dreissena polymorpha: A Resource for Invasive Species Research.</title>
        <authorList>
            <person name="McCartney M.A."/>
            <person name="Auch B."/>
            <person name="Kono T."/>
            <person name="Mallez S."/>
            <person name="Zhang Y."/>
            <person name="Obille A."/>
            <person name="Becker A."/>
            <person name="Abrahante J.E."/>
            <person name="Garbe J."/>
            <person name="Badalamenti J.P."/>
            <person name="Herman A."/>
            <person name="Mangelson H."/>
            <person name="Liachko I."/>
            <person name="Sullivan S."/>
            <person name="Sone E.D."/>
            <person name="Koren S."/>
            <person name="Silverstein K.A.T."/>
            <person name="Beckman K.B."/>
            <person name="Gohl D.M."/>
        </authorList>
    </citation>
    <scope>NUCLEOTIDE SEQUENCE</scope>
    <source>
        <strain evidence="2">Duluth1</strain>
        <tissue evidence="2">Whole animal</tissue>
    </source>
</reference>
<dbReference type="EMBL" id="JAIWYP010000016">
    <property type="protein sequence ID" value="KAH3695562.1"/>
    <property type="molecule type" value="Genomic_DNA"/>
</dbReference>
<name>A0A9D3Y956_DREPO</name>
<comment type="caution">
    <text evidence="2">The sequence shown here is derived from an EMBL/GenBank/DDBJ whole genome shotgun (WGS) entry which is preliminary data.</text>
</comment>
<evidence type="ECO:0000313" key="2">
    <source>
        <dbReference type="EMBL" id="KAH3695562.1"/>
    </source>
</evidence>
<gene>
    <name evidence="2" type="ORF">DPMN_083023</name>
</gene>
<dbReference type="Proteomes" id="UP000828390">
    <property type="component" value="Unassembled WGS sequence"/>
</dbReference>